<evidence type="ECO:0000313" key="2">
    <source>
        <dbReference type="Proteomes" id="UP000701853"/>
    </source>
</evidence>
<dbReference type="OrthoDB" id="440760at2759"/>
<keyword evidence="2" id="KW-1185">Reference proteome</keyword>
<dbReference type="PANTHER" id="PTHR36802">
    <property type="entry name" value="OS02G0815400 PROTEIN"/>
    <property type="match status" value="1"/>
</dbReference>
<protein>
    <submittedName>
        <fullName evidence="1">Uncharacterized protein</fullName>
    </submittedName>
</protein>
<proteinExistence type="predicted"/>
<sequence>MSSCSSSSFSLLKPLTFPSTPCPSPALLFHNNPIYIPFKTTSNHSKTLHLSKRLTIPFALTESDSPKSLQPDLQTLLQQLADSFDLPSDYFSQLPNDLRLDLNDAAFDLSNGPVIDEGASNGFLSSYLLVNGVVSHRLILRFPKCGMELGETLLNLSRAWESADTSTSYALASKVPLLANSLTDSAKSAFGRRLVAAGRRFQAMGQYGQGELQKLMIKKQGNCTEDLNLNSDHESHIAKAMNAAGKLLSASSMSATTEEQPKTETRMFKFGELQVEVTSEKANIGAAIGFVFGILSWQIAQGIQSIPESSLEYANDNALLLAKTTKVRGKVTFFKLSCSDFACELARLDNELPPGIMASRIRKAAIRPVLQNYQIPTCC</sequence>
<evidence type="ECO:0000313" key="1">
    <source>
        <dbReference type="EMBL" id="KAG8472139.1"/>
    </source>
</evidence>
<organism evidence="1 2">
    <name type="scientific">Gossypium anomalum</name>
    <dbReference type="NCBI Taxonomy" id="47600"/>
    <lineage>
        <taxon>Eukaryota</taxon>
        <taxon>Viridiplantae</taxon>
        <taxon>Streptophyta</taxon>
        <taxon>Embryophyta</taxon>
        <taxon>Tracheophyta</taxon>
        <taxon>Spermatophyta</taxon>
        <taxon>Magnoliopsida</taxon>
        <taxon>eudicotyledons</taxon>
        <taxon>Gunneridae</taxon>
        <taxon>Pentapetalae</taxon>
        <taxon>rosids</taxon>
        <taxon>malvids</taxon>
        <taxon>Malvales</taxon>
        <taxon>Malvaceae</taxon>
        <taxon>Malvoideae</taxon>
        <taxon>Gossypium</taxon>
    </lineage>
</organism>
<dbReference type="Proteomes" id="UP000701853">
    <property type="component" value="Chromosome 13"/>
</dbReference>
<gene>
    <name evidence="1" type="ORF">CXB51_036897</name>
</gene>
<accession>A0A8J5XWP2</accession>
<dbReference type="AlphaFoldDB" id="A0A8J5XWP2"/>
<name>A0A8J5XWP2_9ROSI</name>
<dbReference type="PANTHER" id="PTHR36802:SF1">
    <property type="entry name" value="OS02G0815400 PROTEIN"/>
    <property type="match status" value="1"/>
</dbReference>
<dbReference type="EMBL" id="JAHUZN010000013">
    <property type="protein sequence ID" value="KAG8472139.1"/>
    <property type="molecule type" value="Genomic_DNA"/>
</dbReference>
<comment type="caution">
    <text evidence="1">The sequence shown here is derived from an EMBL/GenBank/DDBJ whole genome shotgun (WGS) entry which is preliminary data.</text>
</comment>
<dbReference type="GO" id="GO:0009507">
    <property type="term" value="C:chloroplast"/>
    <property type="evidence" value="ECO:0007669"/>
    <property type="project" value="TreeGrafter"/>
</dbReference>
<reference evidence="1 2" key="1">
    <citation type="journal article" date="2021" name="bioRxiv">
        <title>The Gossypium anomalum genome as a resource for cotton improvement and evolutionary analysis of hybrid incompatibility.</title>
        <authorList>
            <person name="Grover C.E."/>
            <person name="Yuan D."/>
            <person name="Arick M.A."/>
            <person name="Miller E.R."/>
            <person name="Hu G."/>
            <person name="Peterson D.G."/>
            <person name="Wendel J.F."/>
            <person name="Udall J.A."/>
        </authorList>
    </citation>
    <scope>NUCLEOTIDE SEQUENCE [LARGE SCALE GENOMIC DNA]</scope>
    <source>
        <strain evidence="1">JFW-Udall</strain>
        <tissue evidence="1">Leaf</tissue>
    </source>
</reference>